<dbReference type="Gene3D" id="2.40.10.330">
    <property type="match status" value="1"/>
</dbReference>
<evidence type="ECO:0000313" key="10">
    <source>
        <dbReference type="Proteomes" id="UP001596312"/>
    </source>
</evidence>
<dbReference type="EMBL" id="JBHSXQ010000001">
    <property type="protein sequence ID" value="MFC6904442.1"/>
    <property type="molecule type" value="Genomic_DNA"/>
</dbReference>
<dbReference type="GO" id="GO:0003755">
    <property type="term" value="F:peptidyl-prolyl cis-trans isomerase activity"/>
    <property type="evidence" value="ECO:0007669"/>
    <property type="project" value="UniProtKB-KW"/>
</dbReference>
<dbReference type="InterPro" id="IPR001179">
    <property type="entry name" value="PPIase_FKBP_dom"/>
</dbReference>
<protein>
    <recommendedName>
        <fullName evidence="3 6">peptidylprolyl isomerase</fullName>
        <ecNumber evidence="3 6">5.2.1.8</ecNumber>
    </recommendedName>
</protein>
<dbReference type="RefSeq" id="WP_340602947.1">
    <property type="nucleotide sequence ID" value="NZ_JBBMXV010000001.1"/>
</dbReference>
<dbReference type="Pfam" id="PF00254">
    <property type="entry name" value="FKBP_C"/>
    <property type="match status" value="1"/>
</dbReference>
<dbReference type="PANTHER" id="PTHR47861">
    <property type="entry name" value="FKBP-TYPE PEPTIDYL-PROLYL CIS-TRANS ISOMERASE SLYD"/>
    <property type="match status" value="1"/>
</dbReference>
<evidence type="ECO:0000256" key="6">
    <source>
        <dbReference type="PROSITE-ProRule" id="PRU00277"/>
    </source>
</evidence>
<evidence type="ECO:0000256" key="5">
    <source>
        <dbReference type="ARBA" id="ARBA00023235"/>
    </source>
</evidence>
<comment type="caution">
    <text evidence="9">The sequence shown here is derived from an EMBL/GenBank/DDBJ whole genome shotgun (WGS) entry which is preliminary data.</text>
</comment>
<keyword evidence="4 6" id="KW-0697">Rotamase</keyword>
<dbReference type="Pfam" id="PF22199">
    <property type="entry name" value="FKBP26_IF"/>
    <property type="match status" value="1"/>
</dbReference>
<keyword evidence="10" id="KW-1185">Reference proteome</keyword>
<feature type="compositionally biased region" description="Acidic residues" evidence="7">
    <location>
        <begin position="1"/>
        <end position="38"/>
    </location>
</feature>
<organism evidence="9 10">
    <name type="scientific">Halalkalicoccus tibetensis</name>
    <dbReference type="NCBI Taxonomy" id="175632"/>
    <lineage>
        <taxon>Archaea</taxon>
        <taxon>Methanobacteriati</taxon>
        <taxon>Methanobacteriota</taxon>
        <taxon>Stenosarchaea group</taxon>
        <taxon>Halobacteria</taxon>
        <taxon>Halobacteriales</taxon>
        <taxon>Halococcaceae</taxon>
        <taxon>Halalkalicoccus</taxon>
    </lineage>
</organism>
<dbReference type="InterPro" id="IPR054016">
    <property type="entry name" value="FKBP26_IF"/>
</dbReference>
<comment type="similarity">
    <text evidence="2">Belongs to the FKBP-type PPIase family.</text>
</comment>
<feature type="region of interest" description="Disordered" evidence="7">
    <location>
        <begin position="1"/>
        <end position="41"/>
    </location>
</feature>
<dbReference type="Proteomes" id="UP001596312">
    <property type="component" value="Unassembled WGS sequence"/>
</dbReference>
<dbReference type="EC" id="5.2.1.8" evidence="3 6"/>
<dbReference type="InterPro" id="IPR048261">
    <property type="entry name" value="SlpA/SlyD-like_ins_sf"/>
</dbReference>
<keyword evidence="5 6" id="KW-0413">Isomerase</keyword>
<dbReference type="PANTHER" id="PTHR47861:SF2">
    <property type="entry name" value="LONG-TYPE PEPTIDYL-PROLYL CIS-TRANS ISOMERASE"/>
    <property type="match status" value="1"/>
</dbReference>
<comment type="catalytic activity">
    <reaction evidence="1 6">
        <text>[protein]-peptidylproline (omega=180) = [protein]-peptidylproline (omega=0)</text>
        <dbReference type="Rhea" id="RHEA:16237"/>
        <dbReference type="Rhea" id="RHEA-COMP:10747"/>
        <dbReference type="Rhea" id="RHEA-COMP:10748"/>
        <dbReference type="ChEBI" id="CHEBI:83833"/>
        <dbReference type="ChEBI" id="CHEBI:83834"/>
        <dbReference type="EC" id="5.2.1.8"/>
    </reaction>
</comment>
<evidence type="ECO:0000256" key="7">
    <source>
        <dbReference type="SAM" id="MobiDB-lite"/>
    </source>
</evidence>
<evidence type="ECO:0000256" key="3">
    <source>
        <dbReference type="ARBA" id="ARBA00013194"/>
    </source>
</evidence>
<name>A0ABD5UZ66_9EURY</name>
<evidence type="ECO:0000313" key="9">
    <source>
        <dbReference type="EMBL" id="MFC6904442.1"/>
    </source>
</evidence>
<reference evidence="9 10" key="1">
    <citation type="journal article" date="2019" name="Int. J. Syst. Evol. Microbiol.">
        <title>The Global Catalogue of Microorganisms (GCM) 10K type strain sequencing project: providing services to taxonomists for standard genome sequencing and annotation.</title>
        <authorList>
            <consortium name="The Broad Institute Genomics Platform"/>
            <consortium name="The Broad Institute Genome Sequencing Center for Infectious Disease"/>
            <person name="Wu L."/>
            <person name="Ma J."/>
        </authorList>
    </citation>
    <scope>NUCLEOTIDE SEQUENCE [LARGE SCALE GENOMIC DNA]</scope>
    <source>
        <strain evidence="9 10">CGMCC 1.3240</strain>
    </source>
</reference>
<accession>A0ABD5UZ66</accession>
<evidence type="ECO:0000259" key="8">
    <source>
        <dbReference type="PROSITE" id="PS50059"/>
    </source>
</evidence>
<feature type="domain" description="PPIase FKBP-type" evidence="8">
    <location>
        <begin position="40"/>
        <end position="136"/>
    </location>
</feature>
<proteinExistence type="inferred from homology"/>
<sequence>MSDEEEAAAADEPETEADADAEAEAQTDEDAEEADGLSDGDFVRLAYTARTVEGDQLVDTTDREIAEDEGVDVEEQNIEPRVIALGAGHLFETVEEDIEGKEAGDTGSVVVPAEEAFGEYNEEEVRTISAEKIPEDDRYPGAHVDIENQHGHVETVIGGRARVDFNHPLAGEDVEYEYEIEEEVEDRVDRAKGMLAMFVDADLEMWVETDEVEEETVVESEDDEDAEPETETETVEKETLYIEATPQLTMNQQWMFQKQQIAQDLMDRLDLDRVIIQETIEGGGGMMGGMGGMMGGMGGGGGVEEALEDADVDADEIVEELEGDLDIDAEE</sequence>
<evidence type="ECO:0000256" key="1">
    <source>
        <dbReference type="ARBA" id="ARBA00000971"/>
    </source>
</evidence>
<gene>
    <name evidence="9" type="ORF">ACFQGH_04440</name>
</gene>
<dbReference type="Gene3D" id="3.10.50.40">
    <property type="match status" value="1"/>
</dbReference>
<dbReference type="AlphaFoldDB" id="A0ABD5UZ66"/>
<feature type="compositionally biased region" description="Acidic residues" evidence="7">
    <location>
        <begin position="214"/>
        <end position="233"/>
    </location>
</feature>
<dbReference type="InterPro" id="IPR046357">
    <property type="entry name" value="PPIase_dom_sf"/>
</dbReference>
<evidence type="ECO:0000256" key="4">
    <source>
        <dbReference type="ARBA" id="ARBA00023110"/>
    </source>
</evidence>
<dbReference type="SUPFAM" id="SSF54534">
    <property type="entry name" value="FKBP-like"/>
    <property type="match status" value="1"/>
</dbReference>
<feature type="region of interest" description="Disordered" evidence="7">
    <location>
        <begin position="214"/>
        <end position="236"/>
    </location>
</feature>
<dbReference type="PROSITE" id="PS50059">
    <property type="entry name" value="FKBP_PPIASE"/>
    <property type="match status" value="1"/>
</dbReference>
<evidence type="ECO:0000256" key="2">
    <source>
        <dbReference type="ARBA" id="ARBA00006577"/>
    </source>
</evidence>